<comment type="caution">
    <text evidence="1">The sequence shown here is derived from an EMBL/GenBank/DDBJ whole genome shotgun (WGS) entry which is preliminary data.</text>
</comment>
<organism evidence="1 2">
    <name type="scientific">Cercospora berteroae</name>
    <dbReference type="NCBI Taxonomy" id="357750"/>
    <lineage>
        <taxon>Eukaryota</taxon>
        <taxon>Fungi</taxon>
        <taxon>Dikarya</taxon>
        <taxon>Ascomycota</taxon>
        <taxon>Pezizomycotina</taxon>
        <taxon>Dothideomycetes</taxon>
        <taxon>Dothideomycetidae</taxon>
        <taxon>Mycosphaerellales</taxon>
        <taxon>Mycosphaerellaceae</taxon>
        <taxon>Cercospora</taxon>
    </lineage>
</organism>
<reference evidence="2" key="1">
    <citation type="journal article" date="2017" name="bioRxiv">
        <title>Conservation of a gene cluster reveals novel cercosporin biosynthetic mechanisms and extends production to the genus Colletotrichum.</title>
        <authorList>
            <person name="de Jonge R."/>
            <person name="Ebert M.K."/>
            <person name="Huitt-Roehl C.R."/>
            <person name="Pal P."/>
            <person name="Suttle J.C."/>
            <person name="Spanner R.E."/>
            <person name="Neubauer J.D."/>
            <person name="Jurick W.M.II."/>
            <person name="Stott K.A."/>
            <person name="Secor G.A."/>
            <person name="Thomma B.P.H.J."/>
            <person name="Van de Peer Y."/>
            <person name="Townsend C.A."/>
            <person name="Bolton M.D."/>
        </authorList>
    </citation>
    <scope>NUCLEOTIDE SEQUENCE [LARGE SCALE GENOMIC DNA]</scope>
    <source>
        <strain evidence="2">CBS538.71</strain>
    </source>
</reference>
<protein>
    <submittedName>
        <fullName evidence="1">Uncharacterized protein</fullName>
    </submittedName>
</protein>
<name>A0A2S6BRX4_9PEZI</name>
<evidence type="ECO:0000313" key="1">
    <source>
        <dbReference type="EMBL" id="PPJ50222.1"/>
    </source>
</evidence>
<gene>
    <name evidence="1" type="ORF">CBER1_07175</name>
</gene>
<dbReference type="AlphaFoldDB" id="A0A2S6BRX4"/>
<evidence type="ECO:0000313" key="2">
    <source>
        <dbReference type="Proteomes" id="UP000237631"/>
    </source>
</evidence>
<proteinExistence type="predicted"/>
<keyword evidence="2" id="KW-1185">Reference proteome</keyword>
<accession>A0A2S6BRX4</accession>
<sequence>MAPNPVMVAPAVRASGSREQPQMHGSSRVPETSQLLEEIRALQRQVHDLEQLTLAQPTPRETYLEITLEFMWKDFCRVGSAETQPGSAFWRMLQMHAPHVLGIAPAPLPPVTQGPQAQVWNTATMPFEEDMDWTQFVESAVWASSSKAAAIDSGYGSEERSSRGGV</sequence>
<dbReference type="EMBL" id="PNEN01001790">
    <property type="protein sequence ID" value="PPJ50222.1"/>
    <property type="molecule type" value="Genomic_DNA"/>
</dbReference>
<dbReference type="Proteomes" id="UP000237631">
    <property type="component" value="Unassembled WGS sequence"/>
</dbReference>